<gene>
    <name evidence="9" type="ORF">COLO4_25966</name>
</gene>
<feature type="domain" description="Knottins-like" evidence="8">
    <location>
        <begin position="29"/>
        <end position="77"/>
    </location>
</feature>
<dbReference type="PANTHER" id="PTHR33147:SF46">
    <property type="entry name" value="DEFENSIN-LIKE PROTEIN 19"/>
    <property type="match status" value="1"/>
</dbReference>
<evidence type="ECO:0000313" key="10">
    <source>
        <dbReference type="Proteomes" id="UP000187203"/>
    </source>
</evidence>
<sequence length="80" mass="9188">MAKTLQLFALFFIVILLANQEIPVAEAKLCQKRSKTWTGICIKTKNCDNQCKKWEKAEHGACHRQGIGFACFCYFNQKKC</sequence>
<evidence type="ECO:0000256" key="6">
    <source>
        <dbReference type="ARBA" id="ARBA00023157"/>
    </source>
</evidence>
<dbReference type="Pfam" id="PF00304">
    <property type="entry name" value="Gamma-thionin"/>
    <property type="match status" value="1"/>
</dbReference>
<dbReference type="CDD" id="cd00107">
    <property type="entry name" value="Knot1"/>
    <property type="match status" value="1"/>
</dbReference>
<keyword evidence="5" id="KW-0611">Plant defense</keyword>
<keyword evidence="10" id="KW-1185">Reference proteome</keyword>
<dbReference type="OrthoDB" id="1851987at2759"/>
<dbReference type="Gene3D" id="3.30.30.10">
    <property type="entry name" value="Knottin, scorpion toxin-like"/>
    <property type="match status" value="1"/>
</dbReference>
<dbReference type="Proteomes" id="UP000187203">
    <property type="component" value="Unassembled WGS sequence"/>
</dbReference>
<evidence type="ECO:0000256" key="1">
    <source>
        <dbReference type="ARBA" id="ARBA00006722"/>
    </source>
</evidence>
<protein>
    <submittedName>
        <fullName evidence="9">Knottin</fullName>
    </submittedName>
</protein>
<evidence type="ECO:0000259" key="8">
    <source>
        <dbReference type="SMART" id="SM00505"/>
    </source>
</evidence>
<dbReference type="InterPro" id="IPR036574">
    <property type="entry name" value="Scorpion_toxin-like_sf"/>
</dbReference>
<dbReference type="GO" id="GO:0031640">
    <property type="term" value="P:killing of cells of another organism"/>
    <property type="evidence" value="ECO:0007669"/>
    <property type="project" value="UniProtKB-KW"/>
</dbReference>
<proteinExistence type="inferred from homology"/>
<evidence type="ECO:0000256" key="4">
    <source>
        <dbReference type="ARBA" id="ARBA00022729"/>
    </source>
</evidence>
<dbReference type="SUPFAM" id="SSF57095">
    <property type="entry name" value="Scorpion toxin-like"/>
    <property type="match status" value="1"/>
</dbReference>
<evidence type="ECO:0000256" key="2">
    <source>
        <dbReference type="ARBA" id="ARBA00022529"/>
    </source>
</evidence>
<evidence type="ECO:0000313" key="9">
    <source>
        <dbReference type="EMBL" id="OMO75640.1"/>
    </source>
</evidence>
<feature type="signal peptide" evidence="7">
    <location>
        <begin position="1"/>
        <end position="27"/>
    </location>
</feature>
<evidence type="ECO:0000256" key="3">
    <source>
        <dbReference type="ARBA" id="ARBA00022577"/>
    </source>
</evidence>
<organism evidence="9 10">
    <name type="scientific">Corchorus olitorius</name>
    <dbReference type="NCBI Taxonomy" id="93759"/>
    <lineage>
        <taxon>Eukaryota</taxon>
        <taxon>Viridiplantae</taxon>
        <taxon>Streptophyta</taxon>
        <taxon>Embryophyta</taxon>
        <taxon>Tracheophyta</taxon>
        <taxon>Spermatophyta</taxon>
        <taxon>Magnoliopsida</taxon>
        <taxon>eudicotyledons</taxon>
        <taxon>Gunneridae</taxon>
        <taxon>Pentapetalae</taxon>
        <taxon>rosids</taxon>
        <taxon>malvids</taxon>
        <taxon>Malvales</taxon>
        <taxon>Malvaceae</taxon>
        <taxon>Grewioideae</taxon>
        <taxon>Apeibeae</taxon>
        <taxon>Corchorus</taxon>
    </lineage>
</organism>
<reference evidence="10" key="1">
    <citation type="submission" date="2013-09" db="EMBL/GenBank/DDBJ databases">
        <title>Corchorus olitorius genome sequencing.</title>
        <authorList>
            <person name="Alam M."/>
            <person name="Haque M.S."/>
            <person name="Islam M.S."/>
            <person name="Emdad E.M."/>
            <person name="Islam M.M."/>
            <person name="Ahmed B."/>
            <person name="Halim A."/>
            <person name="Hossen Q.M.M."/>
            <person name="Hossain M.Z."/>
            <person name="Ahmed R."/>
            <person name="Khan M.M."/>
            <person name="Islam R."/>
            <person name="Rashid M.M."/>
            <person name="Khan S.A."/>
            <person name="Rahman M.S."/>
            <person name="Alam M."/>
            <person name="Yahiya A.S."/>
            <person name="Khan M.S."/>
            <person name="Azam M.S."/>
            <person name="Haque T."/>
            <person name="Lashkar M.Z.H."/>
            <person name="Akhand A.I."/>
            <person name="Morshed G."/>
            <person name="Roy S."/>
            <person name="Uddin K.S."/>
            <person name="Rabeya T."/>
            <person name="Hossain A.S."/>
            <person name="Chowdhury A."/>
            <person name="Snigdha A.R."/>
            <person name="Mortoza M.S."/>
            <person name="Matin S.A."/>
            <person name="Hoque S.M.E."/>
            <person name="Islam M.K."/>
            <person name="Roy D.K."/>
            <person name="Haider R."/>
            <person name="Moosa M.M."/>
            <person name="Elias S.M."/>
            <person name="Hasan A.M."/>
            <person name="Jahan S."/>
            <person name="Shafiuddin M."/>
            <person name="Mahmood N."/>
            <person name="Shommy N.S."/>
        </authorList>
    </citation>
    <scope>NUCLEOTIDE SEQUENCE [LARGE SCALE GENOMIC DNA]</scope>
    <source>
        <strain evidence="10">cv. O-4</strain>
    </source>
</reference>
<evidence type="ECO:0000256" key="7">
    <source>
        <dbReference type="SAM" id="SignalP"/>
    </source>
</evidence>
<dbReference type="AlphaFoldDB" id="A0A1R3HZA9"/>
<dbReference type="EMBL" id="AWUE01019190">
    <property type="protein sequence ID" value="OMO75640.1"/>
    <property type="molecule type" value="Genomic_DNA"/>
</dbReference>
<comment type="similarity">
    <text evidence="1">Belongs to the DEFL family.</text>
</comment>
<dbReference type="PANTHER" id="PTHR33147">
    <property type="entry name" value="DEFENSIN-LIKE PROTEIN 1"/>
    <property type="match status" value="1"/>
</dbReference>
<comment type="caution">
    <text evidence="9">The sequence shown here is derived from an EMBL/GenBank/DDBJ whole genome shotgun (WGS) entry which is preliminary data.</text>
</comment>
<dbReference type="InterPro" id="IPR003614">
    <property type="entry name" value="Knottins"/>
</dbReference>
<accession>A0A1R3HZA9</accession>
<dbReference type="SMART" id="SM00505">
    <property type="entry name" value="Knot1"/>
    <property type="match status" value="1"/>
</dbReference>
<dbReference type="PROSITE" id="PS00940">
    <property type="entry name" value="GAMMA_THIONIN"/>
    <property type="match status" value="1"/>
</dbReference>
<evidence type="ECO:0000256" key="5">
    <source>
        <dbReference type="ARBA" id="ARBA00022821"/>
    </source>
</evidence>
<keyword evidence="2" id="KW-0929">Antimicrobial</keyword>
<name>A0A1R3HZA9_9ROSI</name>
<keyword evidence="3" id="KW-0295">Fungicide</keyword>
<keyword evidence="6" id="KW-1015">Disulfide bond</keyword>
<dbReference type="GO" id="GO:0050832">
    <property type="term" value="P:defense response to fungus"/>
    <property type="evidence" value="ECO:0007669"/>
    <property type="project" value="UniProtKB-KW"/>
</dbReference>
<dbReference type="InterPro" id="IPR008176">
    <property type="entry name" value="Defensin_plant"/>
</dbReference>
<feature type="chain" id="PRO_5012300304" evidence="7">
    <location>
        <begin position="28"/>
        <end position="80"/>
    </location>
</feature>
<keyword evidence="4 7" id="KW-0732">Signal</keyword>